<gene>
    <name evidence="3" type="ORF">HB759_16490</name>
</gene>
<evidence type="ECO:0000256" key="1">
    <source>
        <dbReference type="SAM" id="Coils"/>
    </source>
</evidence>
<feature type="transmembrane region" description="Helical" evidence="2">
    <location>
        <begin position="133"/>
        <end position="154"/>
    </location>
</feature>
<keyword evidence="1" id="KW-0175">Coiled coil</keyword>
<comment type="caution">
    <text evidence="3">The sequence shown here is derived from an EMBL/GenBank/DDBJ whole genome shotgun (WGS) entry which is preliminary data.</text>
</comment>
<dbReference type="Proteomes" id="UP000532866">
    <property type="component" value="Unassembled WGS sequence"/>
</dbReference>
<name>A0A7X0WGR4_9LIST</name>
<evidence type="ECO:0000313" key="3">
    <source>
        <dbReference type="EMBL" id="MBC1333545.1"/>
    </source>
</evidence>
<sequence length="330" mass="38206">MLEVIFTNGKELDIQEGLRLSYEKAMALGIRKNEELIASNRAGTCQYQILFEDKMIYESQLKFPYDLFDFEGIMEEELAGTEEGNFLLSWLADQVRPKKKKVVAPKTEKAPRVPKEKKVRKKKQLQTFQLNRALKLVIAFGTLFLIAAVVLWMAPNLKKEEPSYEALLKTGDYVLAAKTYKDKTEDIRQMLFQEALESGDKAQKAYRTFAKAYPSKISTLDIAILDGDYKATIQTYEQSVDEFQNDKTRMQLVGYAYLKNKDLEKAKKIEEVYPNLDLEKRLAQYEQLVLSIERREKLMKELQKDPIKNEKAIQATIELLFKDKAALEQI</sequence>
<proteinExistence type="predicted"/>
<organism evidence="3 4">
    <name type="scientific">Listeria booriae</name>
    <dbReference type="NCBI Taxonomy" id="1552123"/>
    <lineage>
        <taxon>Bacteria</taxon>
        <taxon>Bacillati</taxon>
        <taxon>Bacillota</taxon>
        <taxon>Bacilli</taxon>
        <taxon>Bacillales</taxon>
        <taxon>Listeriaceae</taxon>
        <taxon>Listeria</taxon>
    </lineage>
</organism>
<protein>
    <submittedName>
        <fullName evidence="3">Uncharacterized protein</fullName>
    </submittedName>
</protein>
<dbReference type="SUPFAM" id="SSF81901">
    <property type="entry name" value="HCP-like"/>
    <property type="match status" value="1"/>
</dbReference>
<accession>A0A7X0WGR4</accession>
<evidence type="ECO:0000313" key="4">
    <source>
        <dbReference type="Proteomes" id="UP000532866"/>
    </source>
</evidence>
<keyword evidence="2" id="KW-1133">Transmembrane helix</keyword>
<evidence type="ECO:0000256" key="2">
    <source>
        <dbReference type="SAM" id="Phobius"/>
    </source>
</evidence>
<dbReference type="EMBL" id="JAAROL010000011">
    <property type="protein sequence ID" value="MBC1333545.1"/>
    <property type="molecule type" value="Genomic_DNA"/>
</dbReference>
<dbReference type="RefSeq" id="WP_185375244.1">
    <property type="nucleotide sequence ID" value="NZ_JAAROL010000011.1"/>
</dbReference>
<keyword evidence="2" id="KW-0812">Transmembrane</keyword>
<reference evidence="3 4" key="1">
    <citation type="submission" date="2020-03" db="EMBL/GenBank/DDBJ databases">
        <title>Soil Listeria distribution.</title>
        <authorList>
            <person name="Liao J."/>
            <person name="Wiedmann M."/>
        </authorList>
    </citation>
    <scope>NUCLEOTIDE SEQUENCE [LARGE SCALE GENOMIC DNA]</scope>
    <source>
        <strain evidence="3 4">FSL L7-1833</strain>
    </source>
</reference>
<dbReference type="AlphaFoldDB" id="A0A7X0WGR4"/>
<feature type="coiled-coil region" evidence="1">
    <location>
        <begin position="275"/>
        <end position="305"/>
    </location>
</feature>
<keyword evidence="2" id="KW-0472">Membrane</keyword>